<reference evidence="2" key="2">
    <citation type="submission" date="2023-05" db="EMBL/GenBank/DDBJ databases">
        <authorList>
            <consortium name="Lawrence Berkeley National Laboratory"/>
            <person name="Steindorff A."/>
            <person name="Hensen N."/>
            <person name="Bonometti L."/>
            <person name="Westerberg I."/>
            <person name="Brannstrom I.O."/>
            <person name="Guillou S."/>
            <person name="Cros-Aarteil S."/>
            <person name="Calhoun S."/>
            <person name="Haridas S."/>
            <person name="Kuo A."/>
            <person name="Mondo S."/>
            <person name="Pangilinan J."/>
            <person name="Riley R."/>
            <person name="Labutti K."/>
            <person name="Andreopoulos B."/>
            <person name="Lipzen A."/>
            <person name="Chen C."/>
            <person name="Yanf M."/>
            <person name="Daum C."/>
            <person name="Ng V."/>
            <person name="Clum A."/>
            <person name="Ohm R."/>
            <person name="Martin F."/>
            <person name="Silar P."/>
            <person name="Natvig D."/>
            <person name="Lalanne C."/>
            <person name="Gautier V."/>
            <person name="Ament-Velasquez S.L."/>
            <person name="Kruys A."/>
            <person name="Hutchinson M.I."/>
            <person name="Powell A.J."/>
            <person name="Barry K."/>
            <person name="Miller A.N."/>
            <person name="Grigoriev I.V."/>
            <person name="Debuchy R."/>
            <person name="Gladieux P."/>
            <person name="Thoren M.H."/>
            <person name="Johannesson H."/>
        </authorList>
    </citation>
    <scope>NUCLEOTIDE SEQUENCE</scope>
    <source>
        <strain evidence="2">CBS 990.96</strain>
    </source>
</reference>
<dbReference type="AlphaFoldDB" id="A0AAN6YSV3"/>
<evidence type="ECO:0000256" key="1">
    <source>
        <dbReference type="SAM" id="MobiDB-lite"/>
    </source>
</evidence>
<dbReference type="Proteomes" id="UP001301958">
    <property type="component" value="Unassembled WGS sequence"/>
</dbReference>
<proteinExistence type="predicted"/>
<protein>
    <submittedName>
        <fullName evidence="2">Uncharacterized protein</fullName>
    </submittedName>
</protein>
<name>A0AAN6YSV3_9PEZI</name>
<accession>A0AAN6YSV3</accession>
<feature type="region of interest" description="Disordered" evidence="1">
    <location>
        <begin position="417"/>
        <end position="436"/>
    </location>
</feature>
<comment type="caution">
    <text evidence="2">The sequence shown here is derived from an EMBL/GenBank/DDBJ whole genome shotgun (WGS) entry which is preliminary data.</text>
</comment>
<organism evidence="2 3">
    <name type="scientific">Podospora fimiseda</name>
    <dbReference type="NCBI Taxonomy" id="252190"/>
    <lineage>
        <taxon>Eukaryota</taxon>
        <taxon>Fungi</taxon>
        <taxon>Dikarya</taxon>
        <taxon>Ascomycota</taxon>
        <taxon>Pezizomycotina</taxon>
        <taxon>Sordariomycetes</taxon>
        <taxon>Sordariomycetidae</taxon>
        <taxon>Sordariales</taxon>
        <taxon>Podosporaceae</taxon>
        <taxon>Podospora</taxon>
    </lineage>
</organism>
<gene>
    <name evidence="2" type="ORF">QBC38DRAFT_519322</name>
</gene>
<evidence type="ECO:0000313" key="3">
    <source>
        <dbReference type="Proteomes" id="UP001301958"/>
    </source>
</evidence>
<dbReference type="EMBL" id="MU865476">
    <property type="protein sequence ID" value="KAK4222362.1"/>
    <property type="molecule type" value="Genomic_DNA"/>
</dbReference>
<evidence type="ECO:0000313" key="2">
    <source>
        <dbReference type="EMBL" id="KAK4222362.1"/>
    </source>
</evidence>
<keyword evidence="3" id="KW-1185">Reference proteome</keyword>
<reference evidence="2" key="1">
    <citation type="journal article" date="2023" name="Mol. Phylogenet. Evol.">
        <title>Genome-scale phylogeny and comparative genomics of the fungal order Sordariales.</title>
        <authorList>
            <person name="Hensen N."/>
            <person name="Bonometti L."/>
            <person name="Westerberg I."/>
            <person name="Brannstrom I.O."/>
            <person name="Guillou S."/>
            <person name="Cros-Aarteil S."/>
            <person name="Calhoun S."/>
            <person name="Haridas S."/>
            <person name="Kuo A."/>
            <person name="Mondo S."/>
            <person name="Pangilinan J."/>
            <person name="Riley R."/>
            <person name="LaButti K."/>
            <person name="Andreopoulos B."/>
            <person name="Lipzen A."/>
            <person name="Chen C."/>
            <person name="Yan M."/>
            <person name="Daum C."/>
            <person name="Ng V."/>
            <person name="Clum A."/>
            <person name="Steindorff A."/>
            <person name="Ohm R.A."/>
            <person name="Martin F."/>
            <person name="Silar P."/>
            <person name="Natvig D.O."/>
            <person name="Lalanne C."/>
            <person name="Gautier V."/>
            <person name="Ament-Velasquez S.L."/>
            <person name="Kruys A."/>
            <person name="Hutchinson M.I."/>
            <person name="Powell A.J."/>
            <person name="Barry K."/>
            <person name="Miller A.N."/>
            <person name="Grigoriev I.V."/>
            <person name="Debuchy R."/>
            <person name="Gladieux P."/>
            <person name="Hiltunen Thoren M."/>
            <person name="Johannesson H."/>
        </authorList>
    </citation>
    <scope>NUCLEOTIDE SEQUENCE</scope>
    <source>
        <strain evidence="2">CBS 990.96</strain>
    </source>
</reference>
<sequence length="436" mass="45935">MATQPIKSILDPANAMDIEDFEAKYDNSMDYGIGPVSLVAGNFESLDIDTLAQQALANLTLGQPQEEAIMIRDKMMSSVNNAEAVLASNPQTATVHFMIQVCALEAKVDAIEREQEKLVKEACHDLIKQTIAEMMEDPTNKKIKSINGRINNLEVTKKETNERLVDMRTIQYQQSRLIEHLYASNGKNMEVVLGTGGNPQSMAAYEESLRTKKRKTGESESIIPQTAASFRALRTSTKQLTRALKHMSISEAGGSSNVSAANGNAASIFASANDSPAATNGFPVPVNGTVASANPTTANPFAAANVSPANGNAATLFASANGSPAANNGSPARTNATLAPVHPQMAHDKPAAANPFATGNVSAAAAANNGSTARASRFATTANRLAAANRNAANVSPPVRVAATPAPAEQQALQNITNFPRQHNNNNAANMDQGQD</sequence>